<feature type="domain" description="Putative endonuclease Z1" evidence="1">
    <location>
        <begin position="408"/>
        <end position="634"/>
    </location>
</feature>
<evidence type="ECO:0000313" key="2">
    <source>
        <dbReference type="EMBL" id="MRX53001.1"/>
    </source>
</evidence>
<protein>
    <submittedName>
        <fullName evidence="2">Endonuclease</fullName>
    </submittedName>
</protein>
<proteinExistence type="predicted"/>
<dbReference type="AlphaFoldDB" id="A0A6I2M9B1"/>
<reference evidence="2 3" key="1">
    <citation type="submission" date="2019-11" db="EMBL/GenBank/DDBJ databases">
        <title>Bacillus idriensis genome.</title>
        <authorList>
            <person name="Konopka E.N."/>
            <person name="Newman J.D."/>
        </authorList>
    </citation>
    <scope>NUCLEOTIDE SEQUENCE [LARGE SCALE GENOMIC DNA]</scope>
    <source>
        <strain evidence="2 3">DSM 19097</strain>
    </source>
</reference>
<keyword evidence="2" id="KW-0378">Hydrolase</keyword>
<keyword evidence="3" id="KW-1185">Reference proteome</keyword>
<dbReference type="InterPro" id="IPR018310">
    <property type="entry name" value="Put_endonuclease_Z1-dom"/>
</dbReference>
<dbReference type="GO" id="GO:0004519">
    <property type="term" value="F:endonuclease activity"/>
    <property type="evidence" value="ECO:0007669"/>
    <property type="project" value="UniProtKB-KW"/>
</dbReference>
<evidence type="ECO:0000313" key="3">
    <source>
        <dbReference type="Proteomes" id="UP000441585"/>
    </source>
</evidence>
<evidence type="ECO:0000259" key="1">
    <source>
        <dbReference type="Pfam" id="PF10593"/>
    </source>
</evidence>
<accession>A0A6I2M9B1</accession>
<keyword evidence="2" id="KW-0255">Endonuclease</keyword>
<sequence length="886" mass="101258">MTDLNSKSLFEQTFSANYHFMKGVFPDENEAAEQALELAKKVVKGKFANEDHEFEKWSFEMLIKYKVGAVIVKPSVIRLDPVKGWYQSSMVASSFFWTRYREYLNKIKKWPIDAVQAIDSTTNEIMSSLGDPRSAVSFDKRGLVLGYVQSGKTANFTGLINKAYDVGYKLIIVLSGIHNDLRAQTQIRLDEEVIGSRTDKNGNPIGVAQIYKNTSDQIISSWTDAERDINSTFTGVRNLNYPTLMVVKKNKNVLESLRDLLIYHRDLHNLDIPVLIIDDEADQASVDTSNPDKNEDPKTINRLIRQIIEVFNRKAYVGYTATPFANLLIGMDQKTSDEGYDLYPKDFLVGLPKPEEYCGPEEFFNVYENPEDSRPSLIRVLGTEDIETFSVLKKKSDAEKFEEVPPQMREAIMMFLLVIAIRNIRGQRKKHNSMLIHTSRFKDVQSTVKDEVSRTFNTISRQIQYNSNSSIINEMKELYEKDILTTSSEWSLDIPEFTWNEVYEELRETIEFVQVFEINGNSKDALDYHQYKEEGLHVIAVGGDKLSRGLTLEGLSITYYFRNTLMYDTLMQMGRWFGYRKGYMDLCRIYTSDEIASNFEHLAIAMIELRKEFDRLAKQGKTPAEYAVKMLAHPFMTLTSPLKMRNAELSTYIYGGTLQQTRLFDTNEDFYKNNMDATANLINDLSLDRKRMGSGKTNYYVASDVSSDTVKEYLAAYKTSSNAEKVDTAKIYNYIDLANEKSELINWTVAVVEGDPGDRTKAGKYPVKLGKLELDSAVARGVKVDPVKNNADKIDIKAIVTPSHEFIDIDYSDMKNIKDRDEKRRLRSKENGLLLIYPLNPTVDVFKSLNVPFSETLVPLGIAFSFPGTEIDDKEVYQTNKTVKGE</sequence>
<gene>
    <name evidence="2" type="ORF">GJU41_03380</name>
</gene>
<keyword evidence="2" id="KW-0540">Nuclease</keyword>
<name>A0A6I2M9B1_9BACI</name>
<comment type="caution">
    <text evidence="2">The sequence shown here is derived from an EMBL/GenBank/DDBJ whole genome shotgun (WGS) entry which is preliminary data.</text>
</comment>
<dbReference type="Pfam" id="PF10593">
    <property type="entry name" value="Z1"/>
    <property type="match status" value="1"/>
</dbReference>
<dbReference type="Proteomes" id="UP000441585">
    <property type="component" value="Unassembled WGS sequence"/>
</dbReference>
<dbReference type="EMBL" id="WKKF01000001">
    <property type="protein sequence ID" value="MRX53001.1"/>
    <property type="molecule type" value="Genomic_DNA"/>
</dbReference>
<dbReference type="RefSeq" id="WP_154318012.1">
    <property type="nucleotide sequence ID" value="NZ_CAJGAA010000001.1"/>
</dbReference>
<organism evidence="2 3">
    <name type="scientific">Metabacillus idriensis</name>
    <dbReference type="NCBI Taxonomy" id="324768"/>
    <lineage>
        <taxon>Bacteria</taxon>
        <taxon>Bacillati</taxon>
        <taxon>Bacillota</taxon>
        <taxon>Bacilli</taxon>
        <taxon>Bacillales</taxon>
        <taxon>Bacillaceae</taxon>
        <taxon>Metabacillus</taxon>
    </lineage>
</organism>